<evidence type="ECO:0000313" key="1">
    <source>
        <dbReference type="EMBL" id="QMW90544.1"/>
    </source>
</evidence>
<reference evidence="1 2" key="1">
    <citation type="submission" date="2019-05" db="EMBL/GenBank/DDBJ databases">
        <authorList>
            <person name="Schori C."/>
            <person name="Ahrens C."/>
        </authorList>
    </citation>
    <scope>NUCLEOTIDE SEQUENCE [LARGE SCALE GENOMIC DNA]</scope>
    <source>
        <strain evidence="1 2">DSM 10702</strain>
    </source>
</reference>
<name>A0AAP9RDB8_CLOBU</name>
<dbReference type="InterPro" id="IPR018330">
    <property type="entry name" value="RecT_fam"/>
</dbReference>
<dbReference type="GO" id="GO:0006310">
    <property type="term" value="P:DNA recombination"/>
    <property type="evidence" value="ECO:0007669"/>
    <property type="project" value="InterPro"/>
</dbReference>
<dbReference type="GO" id="GO:0003677">
    <property type="term" value="F:DNA binding"/>
    <property type="evidence" value="ECO:0007669"/>
    <property type="project" value="InterPro"/>
</dbReference>
<accession>A0AAP9RDB8</accession>
<organism evidence="1 2">
    <name type="scientific">Clostridium butyricum</name>
    <dbReference type="NCBI Taxonomy" id="1492"/>
    <lineage>
        <taxon>Bacteria</taxon>
        <taxon>Bacillati</taxon>
        <taxon>Bacillota</taxon>
        <taxon>Clostridia</taxon>
        <taxon>Eubacteriales</taxon>
        <taxon>Clostridiaceae</taxon>
        <taxon>Clostridium</taxon>
    </lineage>
</organism>
<dbReference type="Proteomes" id="UP000515243">
    <property type="component" value="Chromosome 1"/>
</dbReference>
<evidence type="ECO:0000313" key="2">
    <source>
        <dbReference type="Proteomes" id="UP000515243"/>
    </source>
</evidence>
<dbReference type="InterPro" id="IPR010183">
    <property type="entry name" value="Phage_lambda_Bet"/>
</dbReference>
<dbReference type="AlphaFoldDB" id="A0AAP9RDB8"/>
<proteinExistence type="predicted"/>
<dbReference type="EMBL" id="CP040626">
    <property type="protein sequence ID" value="QMW90544.1"/>
    <property type="molecule type" value="Genomic_DNA"/>
</dbReference>
<dbReference type="NCBIfam" id="TIGR01913">
    <property type="entry name" value="bet_lambda"/>
    <property type="match status" value="1"/>
</dbReference>
<dbReference type="RefSeq" id="WP_035765153.1">
    <property type="nucleotide sequence ID" value="NZ_AP019716.1"/>
</dbReference>
<dbReference type="Pfam" id="PF03837">
    <property type="entry name" value="RecT"/>
    <property type="match status" value="1"/>
</dbReference>
<sequence length="315" mass="35204">MADIVKYEANGQQVELSVATVKQYLVSGGGNVSNQEVMMFMKLCQGQKLNPFTREAYLVKYGNQSASIVVGKDAFTRRAEANPNYKGVKSGVIVVNLNKQIENREGTFYLKGREELVGGWARVSFKDNKDEVFNTVSLDEYIGRKKDGSIQNMWATKPATMIRKVALVQALRDAFPNSLSQMYVAEEVQVDESELPVHEVDVKEEQRQAAHVDAPPQPATQNTKAQVMQLAREKELMAGEGRGANVEALEKFANEHGISLRGMTEEQAEQLVKLLMEYTPVQEVPEEDIQQVEVVDAEVVNEENTQDPEDDSDPF</sequence>
<gene>
    <name evidence="1" type="primary">bet</name>
    <name evidence="1" type="ORF">FF104_06105</name>
</gene>
<protein>
    <submittedName>
        <fullName evidence="1">Phage recombination protein Bet</fullName>
    </submittedName>
</protein>
<dbReference type="GeneID" id="92943721"/>